<dbReference type="GO" id="GO:0005524">
    <property type="term" value="F:ATP binding"/>
    <property type="evidence" value="ECO:0007669"/>
    <property type="project" value="UniProtKB-UniRule"/>
</dbReference>
<gene>
    <name evidence="9" type="primary">ispE</name>
    <name evidence="12" type="ORF">AL399_01205</name>
</gene>
<dbReference type="PATRIC" id="fig|1702214.3.peg.1716"/>
<keyword evidence="13" id="KW-1185">Reference proteome</keyword>
<evidence type="ECO:0000256" key="1">
    <source>
        <dbReference type="ARBA" id="ARBA00009684"/>
    </source>
</evidence>
<keyword evidence="4 9" id="KW-0808">Transferase</keyword>
<keyword evidence="7 9" id="KW-0067">ATP-binding</keyword>
<evidence type="ECO:0000256" key="2">
    <source>
        <dbReference type="ARBA" id="ARBA00012052"/>
    </source>
</evidence>
<dbReference type="InterPro" id="IPR036554">
    <property type="entry name" value="GHMP_kinase_C_sf"/>
</dbReference>
<evidence type="ECO:0000256" key="5">
    <source>
        <dbReference type="ARBA" id="ARBA00022741"/>
    </source>
</evidence>
<feature type="domain" description="GHMP kinase N-terminal" evidence="10">
    <location>
        <begin position="67"/>
        <end position="141"/>
    </location>
</feature>
<dbReference type="InterPro" id="IPR020568">
    <property type="entry name" value="Ribosomal_Su5_D2-typ_SF"/>
</dbReference>
<evidence type="ECO:0000256" key="8">
    <source>
        <dbReference type="ARBA" id="ARBA00032554"/>
    </source>
</evidence>
<evidence type="ECO:0000256" key="7">
    <source>
        <dbReference type="ARBA" id="ARBA00022840"/>
    </source>
</evidence>
<evidence type="ECO:0000313" key="12">
    <source>
        <dbReference type="EMBL" id="KQM09570.1"/>
    </source>
</evidence>
<dbReference type="Proteomes" id="UP000054172">
    <property type="component" value="Unassembled WGS sequence"/>
</dbReference>
<feature type="active site" evidence="9">
    <location>
        <position position="135"/>
    </location>
</feature>
<feature type="binding site" evidence="9">
    <location>
        <begin position="93"/>
        <end position="103"/>
    </location>
    <ligand>
        <name>ATP</name>
        <dbReference type="ChEBI" id="CHEBI:30616"/>
    </ligand>
</feature>
<comment type="caution">
    <text evidence="12">The sequence shown here is derived from an EMBL/GenBank/DDBJ whole genome shotgun (WGS) entry which is preliminary data.</text>
</comment>
<dbReference type="Pfam" id="PF00288">
    <property type="entry name" value="GHMP_kinases_N"/>
    <property type="match status" value="1"/>
</dbReference>
<dbReference type="InterPro" id="IPR013750">
    <property type="entry name" value="GHMP_kinase_C_dom"/>
</dbReference>
<keyword evidence="6 9" id="KW-0418">Kinase</keyword>
<evidence type="ECO:0000256" key="3">
    <source>
        <dbReference type="ARBA" id="ARBA00017473"/>
    </source>
</evidence>
<dbReference type="Gene3D" id="3.30.70.890">
    <property type="entry name" value="GHMP kinase, C-terminal domain"/>
    <property type="match status" value="1"/>
</dbReference>
<dbReference type="HAMAP" id="MF_00061">
    <property type="entry name" value="IspE"/>
    <property type="match status" value="1"/>
</dbReference>
<evidence type="ECO:0000313" key="13">
    <source>
        <dbReference type="Proteomes" id="UP000054172"/>
    </source>
</evidence>
<dbReference type="Gene3D" id="3.30.230.10">
    <property type="match status" value="1"/>
</dbReference>
<feature type="active site" evidence="9">
    <location>
        <position position="8"/>
    </location>
</feature>
<comment type="catalytic activity">
    <reaction evidence="9">
        <text>4-CDP-2-C-methyl-D-erythritol + ATP = 4-CDP-2-C-methyl-D-erythritol 2-phosphate + ADP + H(+)</text>
        <dbReference type="Rhea" id="RHEA:18437"/>
        <dbReference type="ChEBI" id="CHEBI:15378"/>
        <dbReference type="ChEBI" id="CHEBI:30616"/>
        <dbReference type="ChEBI" id="CHEBI:57823"/>
        <dbReference type="ChEBI" id="CHEBI:57919"/>
        <dbReference type="ChEBI" id="CHEBI:456216"/>
        <dbReference type="EC" id="2.7.1.148"/>
    </reaction>
</comment>
<proteinExistence type="inferred from homology"/>
<dbReference type="SUPFAM" id="SSF54211">
    <property type="entry name" value="Ribosomal protein S5 domain 2-like"/>
    <property type="match status" value="1"/>
</dbReference>
<evidence type="ECO:0000256" key="9">
    <source>
        <dbReference type="HAMAP-Rule" id="MF_00061"/>
    </source>
</evidence>
<dbReference type="PANTHER" id="PTHR43527:SF2">
    <property type="entry name" value="4-DIPHOSPHOCYTIDYL-2-C-METHYL-D-ERYTHRITOL KINASE, CHLOROPLASTIC"/>
    <property type="match status" value="1"/>
</dbReference>
<evidence type="ECO:0000256" key="4">
    <source>
        <dbReference type="ARBA" id="ARBA00022679"/>
    </source>
</evidence>
<evidence type="ECO:0000259" key="10">
    <source>
        <dbReference type="Pfam" id="PF00288"/>
    </source>
</evidence>
<reference evidence="12" key="1">
    <citation type="submission" date="2015-08" db="EMBL/GenBank/DDBJ databases">
        <title>Candidatus Bacteriodes Periocalifornicus.</title>
        <authorList>
            <person name="McLean J.S."/>
            <person name="Kelley S."/>
        </authorList>
    </citation>
    <scope>NUCLEOTIDE SEQUENCE [LARGE SCALE GENOMIC DNA]</scope>
    <source>
        <strain evidence="12">12B</strain>
    </source>
</reference>
<evidence type="ECO:0000259" key="11">
    <source>
        <dbReference type="Pfam" id="PF08544"/>
    </source>
</evidence>
<dbReference type="GO" id="GO:0019288">
    <property type="term" value="P:isopentenyl diphosphate biosynthetic process, methylerythritol 4-phosphate pathway"/>
    <property type="evidence" value="ECO:0007669"/>
    <property type="project" value="UniProtKB-UniRule"/>
</dbReference>
<dbReference type="EC" id="2.7.1.148" evidence="2 9"/>
<dbReference type="STRING" id="1702214.AL399_01205"/>
<evidence type="ECO:0000256" key="6">
    <source>
        <dbReference type="ARBA" id="ARBA00022777"/>
    </source>
</evidence>
<comment type="pathway">
    <text evidence="9">Isoprenoid biosynthesis; isopentenyl diphosphate biosynthesis via DXP pathway; isopentenyl diphosphate from 1-deoxy-D-xylulose 5-phosphate: step 3/6.</text>
</comment>
<comment type="similarity">
    <text evidence="1 9">Belongs to the GHMP kinase family. IspE subfamily.</text>
</comment>
<dbReference type="SUPFAM" id="SSF55060">
    <property type="entry name" value="GHMP Kinase, C-terminal domain"/>
    <property type="match status" value="1"/>
</dbReference>
<dbReference type="InterPro" id="IPR014721">
    <property type="entry name" value="Ribsml_uS5_D2-typ_fold_subgr"/>
</dbReference>
<dbReference type="PIRSF" id="PIRSF010376">
    <property type="entry name" value="IspE"/>
    <property type="match status" value="1"/>
</dbReference>
<feature type="domain" description="GHMP kinase C-terminal" evidence="11">
    <location>
        <begin position="203"/>
        <end position="252"/>
    </location>
</feature>
<keyword evidence="9" id="KW-0414">Isoprene biosynthesis</keyword>
<dbReference type="Pfam" id="PF08544">
    <property type="entry name" value="GHMP_kinases_C"/>
    <property type="match status" value="1"/>
</dbReference>
<sequence length="274" mass="29191">MTLYPNAKVNLGLRVLGERPDGYHDIDTVFLPVVGLHDVLTLHLLPGGPACTLEVGGGVDCGAVRDNLIVRAYELLRPYAPPAVRMELRKQIPVGAGLGGGSADGAFALAAIAQRCQRAVGAGLLAELVLELGSDCPFFLLNRPALGRGRGERLRSVSVPIAGFWLLLVTPPVHVSTGWAFGQLEGERSPIPVDEAIAKPLNEWQGLLLNDFQCPIARAIPQVAEVLERMATLAPSYYALSGSGPSVYGLFPQHPECPEGFFSGCHVSVTQLAW</sequence>
<dbReference type="GO" id="GO:0050515">
    <property type="term" value="F:4-(cytidine 5'-diphospho)-2-C-methyl-D-erythritol kinase activity"/>
    <property type="evidence" value="ECO:0007669"/>
    <property type="project" value="UniProtKB-UniRule"/>
</dbReference>
<comment type="function">
    <text evidence="9">Catalyzes the phosphorylation of the position 2 hydroxy group of 4-diphosphocytidyl-2C-methyl-D-erythritol.</text>
</comment>
<name>A0A0Q4B6S8_9BACT</name>
<protein>
    <recommendedName>
        <fullName evidence="3 9">4-diphosphocytidyl-2-C-methyl-D-erythritol kinase</fullName>
        <shortName evidence="9">CMK</shortName>
        <ecNumber evidence="2 9">2.7.1.148</ecNumber>
    </recommendedName>
    <alternativeName>
        <fullName evidence="8 9">4-(cytidine-5'-diphospho)-2-C-methyl-D-erythritol kinase</fullName>
    </alternativeName>
</protein>
<dbReference type="InterPro" id="IPR004424">
    <property type="entry name" value="IspE"/>
</dbReference>
<organism evidence="12 13">
    <name type="scientific">Candidatus [Bacteroides] periocalifornicus</name>
    <dbReference type="NCBI Taxonomy" id="1702214"/>
    <lineage>
        <taxon>Bacteria</taxon>
        <taxon>Pseudomonadati</taxon>
        <taxon>Bacteroidota</taxon>
    </lineage>
</organism>
<dbReference type="EMBL" id="LIIK01000003">
    <property type="protein sequence ID" value="KQM09570.1"/>
    <property type="molecule type" value="Genomic_DNA"/>
</dbReference>
<dbReference type="AlphaFoldDB" id="A0A0Q4B6S8"/>
<dbReference type="UniPathway" id="UPA00056">
    <property type="reaction ID" value="UER00094"/>
</dbReference>
<accession>A0A0Q4B6S8</accession>
<dbReference type="PANTHER" id="PTHR43527">
    <property type="entry name" value="4-DIPHOSPHOCYTIDYL-2-C-METHYL-D-ERYTHRITOL KINASE, CHLOROPLASTIC"/>
    <property type="match status" value="1"/>
</dbReference>
<dbReference type="InterPro" id="IPR006204">
    <property type="entry name" value="GHMP_kinase_N_dom"/>
</dbReference>
<dbReference type="GO" id="GO:0016114">
    <property type="term" value="P:terpenoid biosynthetic process"/>
    <property type="evidence" value="ECO:0007669"/>
    <property type="project" value="InterPro"/>
</dbReference>
<keyword evidence="5 9" id="KW-0547">Nucleotide-binding</keyword>